<feature type="transmembrane region" description="Helical" evidence="1">
    <location>
        <begin position="41"/>
        <end position="63"/>
    </location>
</feature>
<evidence type="ECO:0000313" key="3">
    <source>
        <dbReference type="Proteomes" id="UP001300012"/>
    </source>
</evidence>
<dbReference type="RefSeq" id="WP_258212615.1">
    <property type="nucleotide sequence ID" value="NZ_JANQBD010000004.1"/>
</dbReference>
<feature type="transmembrane region" description="Helical" evidence="1">
    <location>
        <begin position="75"/>
        <end position="101"/>
    </location>
</feature>
<organism evidence="2 3">
    <name type="scientific">Paenibacillus radicis</name>
    <name type="common">ex Xue et al. 2023</name>
    <dbReference type="NCBI Taxonomy" id="2972489"/>
    <lineage>
        <taxon>Bacteria</taxon>
        <taxon>Bacillati</taxon>
        <taxon>Bacillota</taxon>
        <taxon>Bacilli</taxon>
        <taxon>Bacillales</taxon>
        <taxon>Paenibacillaceae</taxon>
        <taxon>Paenibacillus</taxon>
    </lineage>
</organism>
<dbReference type="EMBL" id="JANQBD010000004">
    <property type="protein sequence ID" value="MCR8631013.1"/>
    <property type="molecule type" value="Genomic_DNA"/>
</dbReference>
<keyword evidence="3" id="KW-1185">Reference proteome</keyword>
<keyword evidence="1" id="KW-0472">Membrane</keyword>
<gene>
    <name evidence="2" type="ORF">NV381_07340</name>
</gene>
<dbReference type="Proteomes" id="UP001300012">
    <property type="component" value="Unassembled WGS sequence"/>
</dbReference>
<evidence type="ECO:0000256" key="1">
    <source>
        <dbReference type="SAM" id="Phobius"/>
    </source>
</evidence>
<evidence type="ECO:0008006" key="4">
    <source>
        <dbReference type="Google" id="ProtNLM"/>
    </source>
</evidence>
<name>A0ABT1YCV2_9BACL</name>
<accession>A0ABT1YCV2</accession>
<keyword evidence="1" id="KW-0812">Transmembrane</keyword>
<reference evidence="2 3" key="1">
    <citation type="submission" date="2022-08" db="EMBL/GenBank/DDBJ databases">
        <title>Paenibacillus endoradicis sp. nov., Paenibacillus radicibacter sp. nov and Paenibacillus pararadicis sp. nov., three cold-adapted plant growth-promoting bacteria isolated from root of Larix gmelinii in Great Khingan.</title>
        <authorList>
            <person name="Xue H."/>
        </authorList>
    </citation>
    <scope>NUCLEOTIDE SEQUENCE [LARGE SCALE GENOMIC DNA]</scope>
    <source>
        <strain evidence="2 3">N5-1-1-5</strain>
    </source>
</reference>
<evidence type="ECO:0000313" key="2">
    <source>
        <dbReference type="EMBL" id="MCR8631013.1"/>
    </source>
</evidence>
<comment type="caution">
    <text evidence="2">The sequence shown here is derived from an EMBL/GenBank/DDBJ whole genome shotgun (WGS) entry which is preliminary data.</text>
</comment>
<sequence length="193" mass="19254">MPNNNVYNLSNNPVYFLSTNTLSSPSIVAPPDNGAGQTGKLFVVTAINSTSLGLLGGSVIITLQANNGSGSGITMYLSSIVGGTSIALNLLSSFTATAAIIKGGTLTSPTTLTAVNTNFSSTNTSGLTIQSSTSAPSGGTPVSSFPLPPGMLSIPYNGGIVVPPGQSITVTISAALTVAGLLSSTATLQWWEA</sequence>
<protein>
    <recommendedName>
        <fullName evidence="4">BclA C-terminal domain-containing protein</fullName>
    </recommendedName>
</protein>
<keyword evidence="1" id="KW-1133">Transmembrane helix</keyword>
<proteinExistence type="predicted"/>